<gene>
    <name evidence="1" type="ORF">M6D89_09115</name>
</gene>
<accession>A0A9X2HWK2</accession>
<sequence>MVSYQEIQIVDDWFEASGLNVEQVENYKNQYTDNQLLTMGRNGDIVAYQALISRRIHNAWTVGDFDYSRLSAEKLVEDREAFDRAYQEMLEAAAVSEAYRKETQGYMDEAIAAGSVYEISARARSALKEPSPEDSLEQRTETLQSLREAFAYFELYSLRGADGVYTVDSAKQRELQQFRDAYDLDEPLTAQDYAWIQNRAQTLYREYQRMRRNMGFGEFDNTMPPEVNEFLNGPFDR</sequence>
<reference evidence="1" key="2">
    <citation type="submission" date="2023-01" db="EMBL/GenBank/DDBJ databases">
        <title>Gilvimarinus xylanilyticus HB14 isolated from Caulerpa lentillifera aquaculture base in Hainan, China.</title>
        <authorList>
            <person name="Zhang Y.-J."/>
        </authorList>
    </citation>
    <scope>NUCLEOTIDE SEQUENCE</scope>
    <source>
        <strain evidence="1">HB14</strain>
    </source>
</reference>
<dbReference type="EMBL" id="JAMFTH010000002">
    <property type="protein sequence ID" value="MCP8899455.1"/>
    <property type="molecule type" value="Genomic_DNA"/>
</dbReference>
<dbReference type="RefSeq" id="WP_253967753.1">
    <property type="nucleotide sequence ID" value="NZ_JAMFTH010000002.1"/>
</dbReference>
<organism evidence="1 2">
    <name type="scientific">Gilvimarinus xylanilyticus</name>
    <dbReference type="NCBI Taxonomy" id="2944139"/>
    <lineage>
        <taxon>Bacteria</taxon>
        <taxon>Pseudomonadati</taxon>
        <taxon>Pseudomonadota</taxon>
        <taxon>Gammaproteobacteria</taxon>
        <taxon>Cellvibrionales</taxon>
        <taxon>Cellvibrionaceae</taxon>
        <taxon>Gilvimarinus</taxon>
    </lineage>
</organism>
<dbReference type="Proteomes" id="UP001139319">
    <property type="component" value="Unassembled WGS sequence"/>
</dbReference>
<name>A0A9X2HWK2_9GAMM</name>
<comment type="caution">
    <text evidence="1">The sequence shown here is derived from an EMBL/GenBank/DDBJ whole genome shotgun (WGS) entry which is preliminary data.</text>
</comment>
<evidence type="ECO:0000313" key="2">
    <source>
        <dbReference type="Proteomes" id="UP001139319"/>
    </source>
</evidence>
<proteinExistence type="predicted"/>
<protein>
    <submittedName>
        <fullName evidence="1">Uncharacterized protein</fullName>
    </submittedName>
</protein>
<reference evidence="1" key="1">
    <citation type="submission" date="2022-05" db="EMBL/GenBank/DDBJ databases">
        <authorList>
            <person name="Sun H.-N."/>
        </authorList>
    </citation>
    <scope>NUCLEOTIDE SEQUENCE</scope>
    <source>
        <strain evidence="1">HB14</strain>
    </source>
</reference>
<evidence type="ECO:0000313" key="1">
    <source>
        <dbReference type="EMBL" id="MCP8899455.1"/>
    </source>
</evidence>
<keyword evidence="2" id="KW-1185">Reference proteome</keyword>
<dbReference type="AlphaFoldDB" id="A0A9X2HWK2"/>